<feature type="compositionally biased region" description="Low complexity" evidence="1">
    <location>
        <begin position="159"/>
        <end position="171"/>
    </location>
</feature>
<dbReference type="AlphaFoldDB" id="A0A402BL67"/>
<feature type="compositionally biased region" description="Low complexity" evidence="1">
    <location>
        <begin position="192"/>
        <end position="202"/>
    </location>
</feature>
<evidence type="ECO:0000256" key="1">
    <source>
        <dbReference type="SAM" id="MobiDB-lite"/>
    </source>
</evidence>
<dbReference type="EMBL" id="BIFT01000003">
    <property type="protein sequence ID" value="GCE32107.1"/>
    <property type="molecule type" value="Genomic_DNA"/>
</dbReference>
<organism evidence="2 3">
    <name type="scientific">Dictyobacter alpinus</name>
    <dbReference type="NCBI Taxonomy" id="2014873"/>
    <lineage>
        <taxon>Bacteria</taxon>
        <taxon>Bacillati</taxon>
        <taxon>Chloroflexota</taxon>
        <taxon>Ktedonobacteria</taxon>
        <taxon>Ktedonobacterales</taxon>
        <taxon>Dictyobacteraceae</taxon>
        <taxon>Dictyobacter</taxon>
    </lineage>
</organism>
<keyword evidence="3" id="KW-1185">Reference proteome</keyword>
<dbReference type="RefSeq" id="WP_126632106.1">
    <property type="nucleotide sequence ID" value="NZ_BIFT01000003.1"/>
</dbReference>
<comment type="caution">
    <text evidence="2">The sequence shown here is derived from an EMBL/GenBank/DDBJ whole genome shotgun (WGS) entry which is preliminary data.</text>
</comment>
<accession>A0A402BL67</accession>
<proteinExistence type="predicted"/>
<gene>
    <name evidence="2" type="ORF">KDA_75910</name>
</gene>
<protein>
    <submittedName>
        <fullName evidence="2">Uncharacterized protein</fullName>
    </submittedName>
</protein>
<evidence type="ECO:0000313" key="2">
    <source>
        <dbReference type="EMBL" id="GCE32107.1"/>
    </source>
</evidence>
<sequence length="225" mass="24746">MTLPEEPEERDASDDAELEEEDTEQSTAQDPTKEEAAETPTSSDVQESAPAPLPPVQVPDRYEIHRCKLSFSITMLEDDGHPDGRQVLIGVRNDEDVPLTELVRASGLPTLLPALVTLQARLESDLPQRQETMRLTLEDARRKQAAKTTPKREAKPRQTTTPPVATMPAAPQHEEVVVAEPPQPAVAEEKAAAQAAQTTAKATKTKHSTRQQEDESPFEQMTLFG</sequence>
<name>A0A402BL67_9CHLR</name>
<feature type="compositionally biased region" description="Acidic residues" evidence="1">
    <location>
        <begin position="1"/>
        <end position="24"/>
    </location>
</feature>
<feature type="region of interest" description="Disordered" evidence="1">
    <location>
        <begin position="1"/>
        <end position="60"/>
    </location>
</feature>
<evidence type="ECO:0000313" key="3">
    <source>
        <dbReference type="Proteomes" id="UP000287171"/>
    </source>
</evidence>
<feature type="region of interest" description="Disordered" evidence="1">
    <location>
        <begin position="137"/>
        <end position="225"/>
    </location>
</feature>
<dbReference type="Proteomes" id="UP000287171">
    <property type="component" value="Unassembled WGS sequence"/>
</dbReference>
<dbReference type="OrthoDB" id="582445at2"/>
<reference evidence="3" key="1">
    <citation type="submission" date="2018-12" db="EMBL/GenBank/DDBJ databases">
        <title>Tengunoibacter tsumagoiensis gen. nov., sp. nov., Dictyobacter kobayashii sp. nov., D. alpinus sp. nov., and D. joshuensis sp. nov. and description of Dictyobacteraceae fam. nov. within the order Ktedonobacterales isolated from Tengu-no-mugimeshi.</title>
        <authorList>
            <person name="Wang C.M."/>
            <person name="Zheng Y."/>
            <person name="Sakai Y."/>
            <person name="Toyoda A."/>
            <person name="Minakuchi Y."/>
            <person name="Abe K."/>
            <person name="Yokota A."/>
            <person name="Yabe S."/>
        </authorList>
    </citation>
    <scope>NUCLEOTIDE SEQUENCE [LARGE SCALE GENOMIC DNA]</scope>
    <source>
        <strain evidence="3">Uno16</strain>
    </source>
</reference>